<dbReference type="Gene3D" id="3.40.470.10">
    <property type="entry name" value="Uracil-DNA glycosylase-like domain"/>
    <property type="match status" value="1"/>
</dbReference>
<dbReference type="InterPro" id="IPR002043">
    <property type="entry name" value="UDG_fam1"/>
</dbReference>
<dbReference type="EC" id="3.2.2.27" evidence="4"/>
<dbReference type="CDD" id="cd10027">
    <property type="entry name" value="UDG-F1-like"/>
    <property type="match status" value="1"/>
</dbReference>
<evidence type="ECO:0000256" key="4">
    <source>
        <dbReference type="ARBA" id="ARBA00012030"/>
    </source>
</evidence>
<evidence type="ECO:0000313" key="11">
    <source>
        <dbReference type="Proteomes" id="UP000752013"/>
    </source>
</evidence>
<organism evidence="10 11">
    <name type="scientific">Entomospira nematocerorum</name>
    <dbReference type="NCBI Taxonomy" id="2719987"/>
    <lineage>
        <taxon>Bacteria</taxon>
        <taxon>Pseudomonadati</taxon>
        <taxon>Spirochaetota</taxon>
        <taxon>Spirochaetia</taxon>
        <taxon>Spirochaetales</taxon>
        <taxon>Spirochaetaceae</taxon>
        <taxon>Entomospira</taxon>
    </lineage>
</organism>
<gene>
    <name evidence="10" type="ORF">HCT46_04415</name>
</gene>
<evidence type="ECO:0000256" key="3">
    <source>
        <dbReference type="ARBA" id="ARBA00008184"/>
    </source>
</evidence>
<dbReference type="Proteomes" id="UP000752013">
    <property type="component" value="Unassembled WGS sequence"/>
</dbReference>
<dbReference type="SMART" id="SM00987">
    <property type="entry name" value="UreE_C"/>
    <property type="match status" value="1"/>
</dbReference>
<evidence type="ECO:0000256" key="5">
    <source>
        <dbReference type="ARBA" id="ARBA00018429"/>
    </source>
</evidence>
<dbReference type="EMBL" id="JAATLK010000001">
    <property type="protein sequence ID" value="NIZ47159.1"/>
    <property type="molecule type" value="Genomic_DNA"/>
</dbReference>
<dbReference type="InterPro" id="IPR036895">
    <property type="entry name" value="Uracil-DNA_glycosylase-like_sf"/>
</dbReference>
<keyword evidence="8" id="KW-0234">DNA repair</keyword>
<dbReference type="GO" id="GO:0004844">
    <property type="term" value="F:uracil DNA N-glycosylase activity"/>
    <property type="evidence" value="ECO:0007669"/>
    <property type="project" value="UniProtKB-EC"/>
</dbReference>
<dbReference type="SMART" id="SM00986">
    <property type="entry name" value="UDG"/>
    <property type="match status" value="1"/>
</dbReference>
<evidence type="ECO:0000256" key="8">
    <source>
        <dbReference type="ARBA" id="ARBA00023204"/>
    </source>
</evidence>
<keyword evidence="6" id="KW-0227">DNA damage</keyword>
<evidence type="ECO:0000256" key="1">
    <source>
        <dbReference type="ARBA" id="ARBA00001400"/>
    </source>
</evidence>
<keyword evidence="11" id="KW-1185">Reference proteome</keyword>
<evidence type="ECO:0000256" key="2">
    <source>
        <dbReference type="ARBA" id="ARBA00002631"/>
    </source>
</evidence>
<comment type="catalytic activity">
    <reaction evidence="1">
        <text>Hydrolyzes single-stranded DNA or mismatched double-stranded DNA and polynucleotides, releasing free uracil.</text>
        <dbReference type="EC" id="3.2.2.27"/>
    </reaction>
</comment>
<name>A0A968GCA2_9SPIO</name>
<evidence type="ECO:0000313" key="10">
    <source>
        <dbReference type="EMBL" id="NIZ47159.1"/>
    </source>
</evidence>
<keyword evidence="7 10" id="KW-0378">Hydrolase</keyword>
<feature type="domain" description="Uracil-DNA glycosylase-like" evidence="9">
    <location>
        <begin position="65"/>
        <end position="233"/>
    </location>
</feature>
<dbReference type="PANTHER" id="PTHR11264">
    <property type="entry name" value="URACIL-DNA GLYCOSYLASE"/>
    <property type="match status" value="1"/>
</dbReference>
<keyword evidence="10" id="KW-0326">Glycosidase</keyword>
<evidence type="ECO:0000259" key="9">
    <source>
        <dbReference type="SMART" id="SM00986"/>
    </source>
</evidence>
<evidence type="ECO:0000256" key="6">
    <source>
        <dbReference type="ARBA" id="ARBA00022763"/>
    </source>
</evidence>
<dbReference type="AlphaFoldDB" id="A0A968GCA2"/>
<dbReference type="PANTHER" id="PTHR11264:SF0">
    <property type="entry name" value="URACIL-DNA GLYCOSYLASE"/>
    <property type="match status" value="1"/>
</dbReference>
<comment type="function">
    <text evidence="2">Excises uracil residues from the DNA which can arise as a result of misincorporation of dUMP residues by DNA polymerase or due to deamination of cytosine.</text>
</comment>
<evidence type="ECO:0000256" key="7">
    <source>
        <dbReference type="ARBA" id="ARBA00022801"/>
    </source>
</evidence>
<dbReference type="GO" id="GO:0097510">
    <property type="term" value="P:base-excision repair, AP site formation via deaminated base removal"/>
    <property type="evidence" value="ECO:0007669"/>
    <property type="project" value="TreeGrafter"/>
</dbReference>
<comment type="caution">
    <text evidence="10">The sequence shown here is derived from an EMBL/GenBank/DDBJ whole genome shotgun (WGS) entry which is preliminary data.</text>
</comment>
<comment type="similarity">
    <text evidence="3">Belongs to the uracil-DNA glycosylase (UDG) superfamily. UNG family.</text>
</comment>
<dbReference type="InterPro" id="IPR005122">
    <property type="entry name" value="Uracil-DNA_glycosylase-like"/>
</dbReference>
<protein>
    <recommendedName>
        <fullName evidence="5">Uracil-DNA glycosylase</fullName>
        <ecNumber evidence="4">3.2.2.27</ecNumber>
    </recommendedName>
</protein>
<dbReference type="SUPFAM" id="SSF52141">
    <property type="entry name" value="Uracil-DNA glycosylase-like"/>
    <property type="match status" value="1"/>
</dbReference>
<dbReference type="Pfam" id="PF03167">
    <property type="entry name" value="UDG"/>
    <property type="match status" value="1"/>
</dbReference>
<sequence>MNLVPKNSFSPPCHPLNYELHPSWRELFMSLDGKPWFHILLKEIETAYNTLTIAPTIDLLWRAFEITSLERLTGVILGQDPYPNLKHANGLAFSVAHGITIPASLRSIFFELKRSHGTPVSMHGDLSSWAKQGILLLNQTLVLNMDTKRPPVTIDSENWTRLTQSIITFILEKKDPIFLLAMGKKAQKSAKSFLLADNLYIINTPHPSPLAAIGVNAKPFIGCGCFEEIDLFLQKHHLPAIQWSLSEHDEHKDTHPHEF</sequence>
<reference evidence="10" key="1">
    <citation type="submission" date="2020-03" db="EMBL/GenBank/DDBJ databases">
        <title>Spirochaetal bacteria isolated from arthropods constitute a novel genus Entomospira genus novum within the order Spirochaetales.</title>
        <authorList>
            <person name="Grana-Miraglia L."/>
            <person name="Sikutova S."/>
            <person name="Fingerle V."/>
            <person name="Sing A."/>
            <person name="Castillo-Ramirez S."/>
            <person name="Margos G."/>
            <person name="Rudolf I."/>
        </authorList>
    </citation>
    <scope>NUCLEOTIDE SEQUENCE</scope>
    <source>
        <strain evidence="10">BR208</strain>
    </source>
</reference>
<dbReference type="RefSeq" id="WP_167703581.1">
    <property type="nucleotide sequence ID" value="NZ_CP118168.1"/>
</dbReference>
<accession>A0A968GCA2</accession>
<proteinExistence type="inferred from homology"/>
<dbReference type="NCBIfam" id="NF003592">
    <property type="entry name" value="PRK05254.1-5"/>
    <property type="match status" value="1"/>
</dbReference>